<dbReference type="InterPro" id="IPR036249">
    <property type="entry name" value="Thioredoxin-like_sf"/>
</dbReference>
<dbReference type="Pfam" id="PF02798">
    <property type="entry name" value="GST_N"/>
    <property type="match status" value="1"/>
</dbReference>
<dbReference type="Pfam" id="PF14497">
    <property type="entry name" value="GST_C_3"/>
    <property type="match status" value="1"/>
</dbReference>
<dbReference type="SUPFAM" id="SSF52833">
    <property type="entry name" value="Thioredoxin-like"/>
    <property type="match status" value="1"/>
</dbReference>
<dbReference type="InterPro" id="IPR004046">
    <property type="entry name" value="GST_C"/>
</dbReference>
<evidence type="ECO:0000313" key="7">
    <source>
        <dbReference type="EMBL" id="CAF0855834.1"/>
    </source>
</evidence>
<dbReference type="Gene3D" id="1.20.1050.10">
    <property type="match status" value="2"/>
</dbReference>
<feature type="domain" description="GST C-terminal" evidence="6">
    <location>
        <begin position="90"/>
        <end position="214"/>
    </location>
</feature>
<evidence type="ECO:0000259" key="6">
    <source>
        <dbReference type="PROSITE" id="PS50405"/>
    </source>
</evidence>
<dbReference type="FunFam" id="3.40.30.10:FF:000035">
    <property type="entry name" value="hematopoietic prostaglandin D synthase"/>
    <property type="match status" value="1"/>
</dbReference>
<dbReference type="EMBL" id="CAJNOC010001334">
    <property type="protein sequence ID" value="CAF0855834.1"/>
    <property type="molecule type" value="Genomic_DNA"/>
</dbReference>
<sequence>MKLTTCLTLLAFILNVQYISAFSLFDFFSDLFYREIPTYKFTYFDIKLRGEFIRFILSYSGAKFDDNRVKPEDWISLKPKTPFGQLPVLEIKKGSQVVEISQSQAIARYLANEFGLNGRNNIENALIDMCGAQMADLFNSYANIIDRLLKNGNGFLVGKKLSWADIYLSQLTDFLGNKKEELLSKFQLINTLDKKIRSIPRISNWIQKRPKTDF</sequence>
<comment type="caution">
    <text evidence="7">The sequence shown here is derived from an EMBL/GenBank/DDBJ whole genome shotgun (WGS) entry which is preliminary data.</text>
</comment>
<evidence type="ECO:0000313" key="8">
    <source>
        <dbReference type="Proteomes" id="UP000663879"/>
    </source>
</evidence>
<dbReference type="GO" id="GO:0006749">
    <property type="term" value="P:glutathione metabolic process"/>
    <property type="evidence" value="ECO:0007669"/>
    <property type="project" value="TreeGrafter"/>
</dbReference>
<protein>
    <recommendedName>
        <fullName evidence="1">glutathione transferase</fullName>
        <ecNumber evidence="1">2.5.1.18</ecNumber>
    </recommendedName>
</protein>
<dbReference type="PROSITE" id="PS50405">
    <property type="entry name" value="GST_CTER"/>
    <property type="match status" value="1"/>
</dbReference>
<dbReference type="PROSITE" id="PS50404">
    <property type="entry name" value="GST_NTER"/>
    <property type="match status" value="1"/>
</dbReference>
<dbReference type="PANTHER" id="PTHR11571">
    <property type="entry name" value="GLUTATHIONE S-TRANSFERASE"/>
    <property type="match status" value="1"/>
</dbReference>
<keyword evidence="2" id="KW-0808">Transferase</keyword>
<dbReference type="OrthoDB" id="414243at2759"/>
<dbReference type="InterPro" id="IPR050213">
    <property type="entry name" value="GST_superfamily"/>
</dbReference>
<dbReference type="InterPro" id="IPR036282">
    <property type="entry name" value="Glutathione-S-Trfase_C_sf"/>
</dbReference>
<organism evidence="7 8">
    <name type="scientific">Brachionus calyciflorus</name>
    <dbReference type="NCBI Taxonomy" id="104777"/>
    <lineage>
        <taxon>Eukaryota</taxon>
        <taxon>Metazoa</taxon>
        <taxon>Spiralia</taxon>
        <taxon>Gnathifera</taxon>
        <taxon>Rotifera</taxon>
        <taxon>Eurotatoria</taxon>
        <taxon>Monogononta</taxon>
        <taxon>Pseudotrocha</taxon>
        <taxon>Ploima</taxon>
        <taxon>Brachionidae</taxon>
        <taxon>Brachionus</taxon>
    </lineage>
</organism>
<dbReference type="AlphaFoldDB" id="A0A813WDB9"/>
<dbReference type="CDD" id="cd03039">
    <property type="entry name" value="GST_N_Sigma_like"/>
    <property type="match status" value="1"/>
</dbReference>
<evidence type="ECO:0000256" key="4">
    <source>
        <dbReference type="ARBA" id="ARBA00049616"/>
    </source>
</evidence>
<comment type="catalytic activity">
    <reaction evidence="3">
        <text>RX + glutathione = an S-substituted glutathione + a halide anion + H(+)</text>
        <dbReference type="Rhea" id="RHEA:16437"/>
        <dbReference type="ChEBI" id="CHEBI:15378"/>
        <dbReference type="ChEBI" id="CHEBI:16042"/>
        <dbReference type="ChEBI" id="CHEBI:17792"/>
        <dbReference type="ChEBI" id="CHEBI:57925"/>
        <dbReference type="ChEBI" id="CHEBI:90779"/>
        <dbReference type="EC" id="2.5.1.18"/>
    </reaction>
</comment>
<dbReference type="InterPro" id="IPR004045">
    <property type="entry name" value="Glutathione_S-Trfase_N"/>
</dbReference>
<comment type="function">
    <text evidence="4">S-crystallins are structural components of squids and octopi eye lens. Contains relatively little if any GST activity.</text>
</comment>
<name>A0A813WDB9_9BILA</name>
<accession>A0A813WDB9</accession>
<feature type="domain" description="GST N-terminal" evidence="5">
    <location>
        <begin position="37"/>
        <end position="118"/>
    </location>
</feature>
<dbReference type="Gene3D" id="3.40.30.10">
    <property type="entry name" value="Glutaredoxin"/>
    <property type="match status" value="1"/>
</dbReference>
<evidence type="ECO:0000259" key="5">
    <source>
        <dbReference type="PROSITE" id="PS50404"/>
    </source>
</evidence>
<evidence type="ECO:0000256" key="3">
    <source>
        <dbReference type="ARBA" id="ARBA00047960"/>
    </source>
</evidence>
<dbReference type="Proteomes" id="UP000663879">
    <property type="component" value="Unassembled WGS sequence"/>
</dbReference>
<dbReference type="InterPro" id="IPR040079">
    <property type="entry name" value="Glutathione_S-Trfase"/>
</dbReference>
<dbReference type="GO" id="GO:0004364">
    <property type="term" value="F:glutathione transferase activity"/>
    <property type="evidence" value="ECO:0007669"/>
    <property type="project" value="TreeGrafter"/>
</dbReference>
<evidence type="ECO:0000256" key="1">
    <source>
        <dbReference type="ARBA" id="ARBA00012452"/>
    </source>
</evidence>
<reference evidence="7" key="1">
    <citation type="submission" date="2021-02" db="EMBL/GenBank/DDBJ databases">
        <authorList>
            <person name="Nowell W R."/>
        </authorList>
    </citation>
    <scope>NUCLEOTIDE SEQUENCE</scope>
    <source>
        <strain evidence="7">Ploen Becks lab</strain>
    </source>
</reference>
<gene>
    <name evidence="7" type="ORF">OXX778_LOCUS9188</name>
</gene>
<dbReference type="SFLD" id="SFLDS00019">
    <property type="entry name" value="Glutathione_Transferase_(cytos"/>
    <property type="match status" value="1"/>
</dbReference>
<keyword evidence="8" id="KW-1185">Reference proteome</keyword>
<dbReference type="InterPro" id="IPR010987">
    <property type="entry name" value="Glutathione-S-Trfase_C-like"/>
</dbReference>
<proteinExistence type="predicted"/>
<dbReference type="PANTHER" id="PTHR11571:SF224">
    <property type="entry name" value="HEMATOPOIETIC PROSTAGLANDIN D SYNTHASE"/>
    <property type="match status" value="1"/>
</dbReference>
<dbReference type="SUPFAM" id="SSF47616">
    <property type="entry name" value="GST C-terminal domain-like"/>
    <property type="match status" value="1"/>
</dbReference>
<evidence type="ECO:0000256" key="2">
    <source>
        <dbReference type="ARBA" id="ARBA00022679"/>
    </source>
</evidence>
<dbReference type="EC" id="2.5.1.18" evidence="1"/>